<comment type="caution">
    <text evidence="3">The sequence shown here is derived from an EMBL/GenBank/DDBJ whole genome shotgun (WGS) entry which is preliminary data.</text>
</comment>
<dbReference type="SUPFAM" id="SSF47781">
    <property type="entry name" value="RuvA domain 2-like"/>
    <property type="match status" value="1"/>
</dbReference>
<dbReference type="InterPro" id="IPR010994">
    <property type="entry name" value="RuvA_2-like"/>
</dbReference>
<dbReference type="Proteomes" id="UP001365405">
    <property type="component" value="Unassembled WGS sequence"/>
</dbReference>
<dbReference type="Gene3D" id="1.10.150.320">
    <property type="entry name" value="Photosystem II 12 kDa extrinsic protein"/>
    <property type="match status" value="1"/>
</dbReference>
<feature type="region of interest" description="Disordered" evidence="1">
    <location>
        <begin position="93"/>
        <end position="122"/>
    </location>
</feature>
<gene>
    <name evidence="3" type="ORF">AACH10_03345</name>
</gene>
<sequence>MIRSHLVSLVFAALSVLAVPAFAAIDVNRASQAELETVKGIGPGLSGKILAAREKGAFKDWTDLQERVAGIGAGNSVKFSQAGLTVAGSGFQKAAGDQAERKPASKAEPKARASRSAKAQPE</sequence>
<feature type="signal peptide" evidence="2">
    <location>
        <begin position="1"/>
        <end position="23"/>
    </location>
</feature>
<keyword evidence="4" id="KW-1185">Reference proteome</keyword>
<feature type="chain" id="PRO_5045766518" evidence="2">
    <location>
        <begin position="24"/>
        <end position="122"/>
    </location>
</feature>
<organism evidence="3 4">
    <name type="scientific">Pseudaquabacterium inlustre</name>
    <dbReference type="NCBI Taxonomy" id="2984192"/>
    <lineage>
        <taxon>Bacteria</taxon>
        <taxon>Pseudomonadati</taxon>
        <taxon>Pseudomonadota</taxon>
        <taxon>Betaproteobacteria</taxon>
        <taxon>Burkholderiales</taxon>
        <taxon>Sphaerotilaceae</taxon>
        <taxon>Pseudaquabacterium</taxon>
    </lineage>
</organism>
<reference evidence="3 4" key="1">
    <citation type="submission" date="2024-04" db="EMBL/GenBank/DDBJ databases">
        <title>Novel species of the genus Ideonella isolated from streams.</title>
        <authorList>
            <person name="Lu H."/>
        </authorList>
    </citation>
    <scope>NUCLEOTIDE SEQUENCE [LARGE SCALE GENOMIC DNA]</scope>
    <source>
        <strain evidence="3 4">DXS22W</strain>
    </source>
</reference>
<dbReference type="Pfam" id="PF12836">
    <property type="entry name" value="HHH_3"/>
    <property type="match status" value="1"/>
</dbReference>
<feature type="compositionally biased region" description="Basic and acidic residues" evidence="1">
    <location>
        <begin position="98"/>
        <end position="111"/>
    </location>
</feature>
<evidence type="ECO:0000256" key="1">
    <source>
        <dbReference type="SAM" id="MobiDB-lite"/>
    </source>
</evidence>
<name>A0ABU9CC58_9BURK</name>
<evidence type="ECO:0000313" key="4">
    <source>
        <dbReference type="Proteomes" id="UP001365405"/>
    </source>
</evidence>
<evidence type="ECO:0000256" key="2">
    <source>
        <dbReference type="SAM" id="SignalP"/>
    </source>
</evidence>
<dbReference type="EMBL" id="JBBUTH010000001">
    <property type="protein sequence ID" value="MEK8049266.1"/>
    <property type="molecule type" value="Genomic_DNA"/>
</dbReference>
<accession>A0ABU9CC58</accession>
<proteinExistence type="predicted"/>
<dbReference type="RefSeq" id="WP_341408936.1">
    <property type="nucleotide sequence ID" value="NZ_JBBUTH010000001.1"/>
</dbReference>
<evidence type="ECO:0000313" key="3">
    <source>
        <dbReference type="EMBL" id="MEK8049266.1"/>
    </source>
</evidence>
<protein>
    <submittedName>
        <fullName evidence="3">Helix-hairpin-helix domain-containing protein</fullName>
    </submittedName>
</protein>
<keyword evidence="2" id="KW-0732">Signal</keyword>